<protein>
    <recommendedName>
        <fullName evidence="2">Integrase zinc-binding domain-containing protein</fullName>
    </recommendedName>
</protein>
<dbReference type="InterPro" id="IPR041588">
    <property type="entry name" value="Integrase_H2C2"/>
</dbReference>
<sequence>MTDKKIEALAAKVNILSESVAALATIIHNLQGSPPQAPPPPPSARLGRTQKFMALGAGRRSIKGGRVRTKHKLLQKQLQGIVAQVFALHGEEQSEIPNTGVEDLLTKFEIVFQDSKGLPPSRTHDDPIPLKPGVDPPNSRPKPPNSRPYRSDKENKASWQTDLPLQQIIADLIIHANSHAGYPWDLGVLTHKGHWVVGDLVGLRTNIITEYHNTAIGGHSGIDKTTRRIKRIFYWKGLQKDIKRIVSECDVCQRFKGENVHVPGLLQPLPIPERLWPDISMDFIEGLPKSHGKTTIFVVVDWLTKYAYFMALRHPYTAKDVAQLVLDNVYKLHVNEEGVLLIGPVAVLDRGIVKRNSQDELKSKLDGAKDCLNQTLTKLELSKNETKASYQHGYNEGINVVGAPETSPLWTENDLPSSVAMPDEDVAKEEDSLNRELNAQGPSNLVLMSF</sequence>
<feature type="compositionally biased region" description="Pro residues" evidence="1">
    <location>
        <begin position="134"/>
        <end position="146"/>
    </location>
</feature>
<dbReference type="Pfam" id="PF17921">
    <property type="entry name" value="Integrase_H2C2"/>
    <property type="match status" value="1"/>
</dbReference>
<dbReference type="FunFam" id="1.10.340.70:FF:000001">
    <property type="entry name" value="Retrovirus-related Pol polyprotein from transposon gypsy-like Protein"/>
    <property type="match status" value="1"/>
</dbReference>
<dbReference type="InterPro" id="IPR036397">
    <property type="entry name" value="RNaseH_sf"/>
</dbReference>
<dbReference type="EMBL" id="WJXA01000020">
    <property type="protein sequence ID" value="KAF7117120.1"/>
    <property type="molecule type" value="Genomic_DNA"/>
</dbReference>
<evidence type="ECO:0000313" key="3">
    <source>
        <dbReference type="EMBL" id="KAF7117120.1"/>
    </source>
</evidence>
<dbReference type="PANTHER" id="PTHR37984">
    <property type="entry name" value="PROTEIN CBG26694"/>
    <property type="match status" value="1"/>
</dbReference>
<dbReference type="PANTHER" id="PTHR37984:SF5">
    <property type="entry name" value="PROTEIN NYNRIN-LIKE"/>
    <property type="match status" value="1"/>
</dbReference>
<evidence type="ECO:0000259" key="2">
    <source>
        <dbReference type="Pfam" id="PF17921"/>
    </source>
</evidence>
<evidence type="ECO:0000313" key="4">
    <source>
        <dbReference type="Proteomes" id="UP000626092"/>
    </source>
</evidence>
<feature type="region of interest" description="Disordered" evidence="1">
    <location>
        <begin position="116"/>
        <end position="158"/>
    </location>
</feature>
<dbReference type="InterPro" id="IPR012337">
    <property type="entry name" value="RNaseH-like_sf"/>
</dbReference>
<dbReference type="Proteomes" id="UP000626092">
    <property type="component" value="Unassembled WGS sequence"/>
</dbReference>
<reference evidence="3" key="1">
    <citation type="submission" date="2019-11" db="EMBL/GenBank/DDBJ databases">
        <authorList>
            <person name="Liu Y."/>
            <person name="Hou J."/>
            <person name="Li T.-Q."/>
            <person name="Guan C.-H."/>
            <person name="Wu X."/>
            <person name="Wu H.-Z."/>
            <person name="Ling F."/>
            <person name="Zhang R."/>
            <person name="Shi X.-G."/>
            <person name="Ren J.-P."/>
            <person name="Chen E.-F."/>
            <person name="Sun J.-M."/>
        </authorList>
    </citation>
    <scope>NUCLEOTIDE SEQUENCE</scope>
    <source>
        <strain evidence="3">Adult_tree_wgs_1</strain>
        <tissue evidence="3">Leaves</tissue>
    </source>
</reference>
<dbReference type="SUPFAM" id="SSF53098">
    <property type="entry name" value="Ribonuclease H-like"/>
    <property type="match status" value="1"/>
</dbReference>
<name>A0A834FX97_RHOSS</name>
<dbReference type="InterPro" id="IPR050951">
    <property type="entry name" value="Retrovirus_Pol_polyprotein"/>
</dbReference>
<dbReference type="GO" id="GO:0003676">
    <property type="term" value="F:nucleic acid binding"/>
    <property type="evidence" value="ECO:0007669"/>
    <property type="project" value="InterPro"/>
</dbReference>
<proteinExistence type="predicted"/>
<dbReference type="AlphaFoldDB" id="A0A834FX97"/>
<comment type="caution">
    <text evidence="3">The sequence shown here is derived from an EMBL/GenBank/DDBJ whole genome shotgun (WGS) entry which is preliminary data.</text>
</comment>
<evidence type="ECO:0000256" key="1">
    <source>
        <dbReference type="SAM" id="MobiDB-lite"/>
    </source>
</evidence>
<feature type="domain" description="Integrase zinc-binding" evidence="2">
    <location>
        <begin position="203"/>
        <end position="256"/>
    </location>
</feature>
<organism evidence="3 4">
    <name type="scientific">Rhododendron simsii</name>
    <name type="common">Sims's rhododendron</name>
    <dbReference type="NCBI Taxonomy" id="118357"/>
    <lineage>
        <taxon>Eukaryota</taxon>
        <taxon>Viridiplantae</taxon>
        <taxon>Streptophyta</taxon>
        <taxon>Embryophyta</taxon>
        <taxon>Tracheophyta</taxon>
        <taxon>Spermatophyta</taxon>
        <taxon>Magnoliopsida</taxon>
        <taxon>eudicotyledons</taxon>
        <taxon>Gunneridae</taxon>
        <taxon>Pentapetalae</taxon>
        <taxon>asterids</taxon>
        <taxon>Ericales</taxon>
        <taxon>Ericaceae</taxon>
        <taxon>Ericoideae</taxon>
        <taxon>Rhodoreae</taxon>
        <taxon>Rhododendron</taxon>
    </lineage>
</organism>
<keyword evidence="4" id="KW-1185">Reference proteome</keyword>
<accession>A0A834FX97</accession>
<gene>
    <name evidence="3" type="ORF">RHSIM_RhsimUnG0003100</name>
</gene>
<dbReference type="Gene3D" id="1.10.340.70">
    <property type="match status" value="1"/>
</dbReference>
<dbReference type="Gene3D" id="3.30.420.10">
    <property type="entry name" value="Ribonuclease H-like superfamily/Ribonuclease H"/>
    <property type="match status" value="1"/>
</dbReference>
<dbReference type="OrthoDB" id="1938712at2759"/>